<name>A0A3S3P876_9MAGN</name>
<feature type="region of interest" description="Disordered" evidence="1">
    <location>
        <begin position="424"/>
        <end position="448"/>
    </location>
</feature>
<dbReference type="PANTHER" id="PTHR31189:SF13">
    <property type="entry name" value="CUPINCIN"/>
    <property type="match status" value="1"/>
</dbReference>
<evidence type="ECO:0000259" key="3">
    <source>
        <dbReference type="SMART" id="SM00835"/>
    </source>
</evidence>
<dbReference type="InterPro" id="IPR050253">
    <property type="entry name" value="Seed_Storage-Functional"/>
</dbReference>
<dbReference type="AlphaFoldDB" id="A0A3S3P876"/>
<dbReference type="CDD" id="cd02245">
    <property type="entry name" value="cupin_7S_vicilin-like_C"/>
    <property type="match status" value="1"/>
</dbReference>
<keyword evidence="2" id="KW-0732">Signal</keyword>
<feature type="signal peptide" evidence="2">
    <location>
        <begin position="1"/>
        <end position="21"/>
    </location>
</feature>
<feature type="compositionally biased region" description="Basic and acidic residues" evidence="1">
    <location>
        <begin position="434"/>
        <end position="448"/>
    </location>
</feature>
<evidence type="ECO:0000256" key="1">
    <source>
        <dbReference type="SAM" id="MobiDB-lite"/>
    </source>
</evidence>
<evidence type="ECO:0000313" key="5">
    <source>
        <dbReference type="Proteomes" id="UP000283530"/>
    </source>
</evidence>
<comment type="caution">
    <text evidence="4">The sequence shown here is derived from an EMBL/GenBank/DDBJ whole genome shotgun (WGS) entry which is preliminary data.</text>
</comment>
<feature type="region of interest" description="Disordered" evidence="1">
    <location>
        <begin position="218"/>
        <end position="252"/>
    </location>
</feature>
<dbReference type="Gene3D" id="2.60.120.10">
    <property type="entry name" value="Jelly Rolls"/>
    <property type="match status" value="2"/>
</dbReference>
<proteinExistence type="predicted"/>
<dbReference type="InterPro" id="IPR006045">
    <property type="entry name" value="Cupin_1"/>
</dbReference>
<dbReference type="OrthoDB" id="1912756at2759"/>
<dbReference type="InterPro" id="IPR014710">
    <property type="entry name" value="RmlC-like_jellyroll"/>
</dbReference>
<dbReference type="SUPFAM" id="SSF51182">
    <property type="entry name" value="RmlC-like cupins"/>
    <property type="match status" value="1"/>
</dbReference>
<keyword evidence="5" id="KW-1185">Reference proteome</keyword>
<accession>A0A3S3P876</accession>
<dbReference type="SMART" id="SM00835">
    <property type="entry name" value="Cupin_1"/>
    <property type="match status" value="2"/>
</dbReference>
<dbReference type="Proteomes" id="UP000283530">
    <property type="component" value="Unassembled WGS sequence"/>
</dbReference>
<reference evidence="4 5" key="1">
    <citation type="journal article" date="2019" name="Nat. Plants">
        <title>Stout camphor tree genome fills gaps in understanding of flowering plant genome evolution.</title>
        <authorList>
            <person name="Chaw S.M."/>
            <person name="Liu Y.C."/>
            <person name="Wu Y.W."/>
            <person name="Wang H.Y."/>
            <person name="Lin C.I."/>
            <person name="Wu C.S."/>
            <person name="Ke H.M."/>
            <person name="Chang L.Y."/>
            <person name="Hsu C.Y."/>
            <person name="Yang H.T."/>
            <person name="Sudianto E."/>
            <person name="Hsu M.H."/>
            <person name="Wu K.P."/>
            <person name="Wang L.N."/>
            <person name="Leebens-Mack J.H."/>
            <person name="Tsai I.J."/>
        </authorList>
    </citation>
    <scope>NUCLEOTIDE SEQUENCE [LARGE SCALE GENOMIC DNA]</scope>
    <source>
        <strain evidence="5">cv. Chaw 1501</strain>
        <tissue evidence="4">Young leaves</tissue>
    </source>
</reference>
<dbReference type="Pfam" id="PF00190">
    <property type="entry name" value="Cupin_1"/>
    <property type="match status" value="1"/>
</dbReference>
<evidence type="ECO:0000256" key="2">
    <source>
        <dbReference type="SAM" id="SignalP"/>
    </source>
</evidence>
<evidence type="ECO:0000313" key="4">
    <source>
        <dbReference type="EMBL" id="RWR85232.1"/>
    </source>
</evidence>
<feature type="chain" id="PRO_5018564085" evidence="2">
    <location>
        <begin position="22"/>
        <end position="448"/>
    </location>
</feature>
<gene>
    <name evidence="4" type="ORF">CKAN_01408500</name>
</gene>
<feature type="region of interest" description="Disordered" evidence="1">
    <location>
        <begin position="314"/>
        <end position="346"/>
    </location>
</feature>
<organism evidence="4 5">
    <name type="scientific">Cinnamomum micranthum f. kanehirae</name>
    <dbReference type="NCBI Taxonomy" id="337451"/>
    <lineage>
        <taxon>Eukaryota</taxon>
        <taxon>Viridiplantae</taxon>
        <taxon>Streptophyta</taxon>
        <taxon>Embryophyta</taxon>
        <taxon>Tracheophyta</taxon>
        <taxon>Spermatophyta</taxon>
        <taxon>Magnoliopsida</taxon>
        <taxon>Magnoliidae</taxon>
        <taxon>Laurales</taxon>
        <taxon>Lauraceae</taxon>
        <taxon>Cinnamomum</taxon>
    </lineage>
</organism>
<feature type="compositionally biased region" description="Basic and acidic residues" evidence="1">
    <location>
        <begin position="316"/>
        <end position="337"/>
    </location>
</feature>
<dbReference type="InterPro" id="IPR011051">
    <property type="entry name" value="RmlC_Cupin_sf"/>
</dbReference>
<dbReference type="EMBL" id="QPKB01000005">
    <property type="protein sequence ID" value="RWR85232.1"/>
    <property type="molecule type" value="Genomic_DNA"/>
</dbReference>
<feature type="domain" description="Cupin type-1" evidence="3">
    <location>
        <begin position="239"/>
        <end position="419"/>
    </location>
</feature>
<protein>
    <submittedName>
        <fullName evidence="4">Vicilin-like protein antimicrobial peptides 2-2</fullName>
    </submittedName>
</protein>
<dbReference type="PANTHER" id="PTHR31189">
    <property type="entry name" value="OS03G0336100 PROTEIN-RELATED"/>
    <property type="match status" value="1"/>
</dbReference>
<sequence>MAKPAAMLPILLFLLSTSSLALSYETQETKESSDNPYYFPGESFSTPLSTQEGKLRILQRFSERSHLLRRIENYRIALLEANPNTALIPNHFDADTLVFVVEGSATITLLRKENRESYNLRRGDLLRVSAGSTAYIINNDNKEKLYIVNLFETISVPGQLQAFFGIGGQNPESYYMSFSRHILEAAFNTEYDKVRRVFGQHQEGSFVRVSEEKIRELARHASSSQGGQSHYEGRSRGPFNLYEQRPTYSNQHGRLQEVDANDYPALRDQDIAVSYANIRGGSMEAPYYNSRATKVAVVLDGSGYFEMTCPHLAGRRSREEGEQGRQGEESEPGRREGEEESVSYQKVSAKLSPGDVYVVPAGHPFVNVADKDRELRIVCFEINAEDNKKYMLAGQDNIFNKLNREEREIFFRESEREVQQVLNAQREAGLLEGPEGRKERGGEGRSDV</sequence>
<feature type="domain" description="Cupin type-1" evidence="3">
    <location>
        <begin position="42"/>
        <end position="195"/>
    </location>
</feature>
<dbReference type="CDD" id="cd02244">
    <property type="entry name" value="cupin_7S_vicilin-like_N"/>
    <property type="match status" value="1"/>
</dbReference>